<comment type="caution">
    <text evidence="1">The sequence shown here is derived from an EMBL/GenBank/DDBJ whole genome shotgun (WGS) entry which is preliminary data.</text>
</comment>
<gene>
    <name evidence="1" type="ORF">GTA08_BOTSDO10058</name>
</gene>
<evidence type="ECO:0000313" key="2">
    <source>
        <dbReference type="Proteomes" id="UP000572817"/>
    </source>
</evidence>
<dbReference type="EMBL" id="WWBZ02000073">
    <property type="protein sequence ID" value="KAF4301859.1"/>
    <property type="molecule type" value="Genomic_DNA"/>
</dbReference>
<evidence type="ECO:0000313" key="1">
    <source>
        <dbReference type="EMBL" id="KAF4301859.1"/>
    </source>
</evidence>
<accession>A0A8H4IJB6</accession>
<reference evidence="1" key="1">
    <citation type="submission" date="2020-04" db="EMBL/GenBank/DDBJ databases">
        <title>Genome Assembly and Annotation of Botryosphaeria dothidea sdau 11-99, a Latent Pathogen of Apple Fruit Ring Rot in China.</title>
        <authorList>
            <person name="Yu C."/>
            <person name="Diao Y."/>
            <person name="Lu Q."/>
            <person name="Zhao J."/>
            <person name="Cui S."/>
            <person name="Peng C."/>
            <person name="He B."/>
            <person name="Liu H."/>
        </authorList>
    </citation>
    <scope>NUCLEOTIDE SEQUENCE [LARGE SCALE GENOMIC DNA]</scope>
    <source>
        <strain evidence="1">Sdau11-99</strain>
    </source>
</reference>
<name>A0A8H4IJB6_9PEZI</name>
<sequence length="114" mass="12444">MVELPVVDVTPEELEGLDELDELGVLEGVVFVGLEEVLELEDVDSPDPVEEVDTELVVPDVTVVVDGGENVLETPELEDIEPDELDELDVVETDVLVLEEPDPPATNSRKMLVP</sequence>
<dbReference type="Proteomes" id="UP000572817">
    <property type="component" value="Unassembled WGS sequence"/>
</dbReference>
<dbReference type="AlphaFoldDB" id="A0A8H4IJB6"/>
<protein>
    <submittedName>
        <fullName evidence="1">Uncharacterized protein</fullName>
    </submittedName>
</protein>
<proteinExistence type="predicted"/>
<keyword evidence="2" id="KW-1185">Reference proteome</keyword>
<organism evidence="1 2">
    <name type="scientific">Botryosphaeria dothidea</name>
    <dbReference type="NCBI Taxonomy" id="55169"/>
    <lineage>
        <taxon>Eukaryota</taxon>
        <taxon>Fungi</taxon>
        <taxon>Dikarya</taxon>
        <taxon>Ascomycota</taxon>
        <taxon>Pezizomycotina</taxon>
        <taxon>Dothideomycetes</taxon>
        <taxon>Dothideomycetes incertae sedis</taxon>
        <taxon>Botryosphaeriales</taxon>
        <taxon>Botryosphaeriaceae</taxon>
        <taxon>Botryosphaeria</taxon>
    </lineage>
</organism>